<evidence type="ECO:0000313" key="2">
    <source>
        <dbReference type="Proteomes" id="UP000245119"/>
    </source>
</evidence>
<dbReference type="Proteomes" id="UP000245119">
    <property type="component" value="Linkage Group LG5"/>
</dbReference>
<proteinExistence type="predicted"/>
<dbReference type="CDD" id="cd09076">
    <property type="entry name" value="L1-EN"/>
    <property type="match status" value="1"/>
</dbReference>
<dbReference type="OrthoDB" id="6242194at2759"/>
<evidence type="ECO:0000313" key="1">
    <source>
        <dbReference type="EMBL" id="PVD29380.1"/>
    </source>
</evidence>
<name>A0A2T7P7I3_POMCA</name>
<dbReference type="SUPFAM" id="SSF56219">
    <property type="entry name" value="DNase I-like"/>
    <property type="match status" value="1"/>
</dbReference>
<dbReference type="PANTHER" id="PTHR23227:SF67">
    <property type="entry name" value="CRANIOFACIAL DEVELOPMENT PROTEIN 2-LIKE"/>
    <property type="match status" value="1"/>
</dbReference>
<gene>
    <name evidence="1" type="ORF">C0Q70_08631</name>
</gene>
<sequence length="209" mass="23566">MKVASQLKLKNVSGLSAYAKPYGKWLARQTSGETIIYSGHKDLDHDHTQGVALLMSTEATRALIAWEPVSPLFMAARLKVKGRMITIIQCYAPTNSADEEEKEDFYSSLQSLLDHTPRRHLKIIMGDLNKVGDDNTNRELMGRHGVGTCNKIRELFTDFCAFNDLVIGGTAFPHKNIHKTTWTSPDGQTENQIDHITLARKWRRSLQDV</sequence>
<comment type="caution">
    <text evidence="1">The sequence shown here is derived from an EMBL/GenBank/DDBJ whole genome shotgun (WGS) entry which is preliminary data.</text>
</comment>
<dbReference type="Gene3D" id="3.60.10.10">
    <property type="entry name" value="Endonuclease/exonuclease/phosphatase"/>
    <property type="match status" value="1"/>
</dbReference>
<dbReference type="PANTHER" id="PTHR23227">
    <property type="entry name" value="BUCENTAUR RELATED"/>
    <property type="match status" value="1"/>
</dbReference>
<dbReference type="InterPro" id="IPR027124">
    <property type="entry name" value="Swc5/CFDP1/2"/>
</dbReference>
<dbReference type="InterPro" id="IPR036691">
    <property type="entry name" value="Endo/exonu/phosph_ase_sf"/>
</dbReference>
<dbReference type="AlphaFoldDB" id="A0A2T7P7I3"/>
<protein>
    <recommendedName>
        <fullName evidence="3">Endonuclease/exonuclease/phosphatase domain-containing protein</fullName>
    </recommendedName>
</protein>
<dbReference type="STRING" id="400727.A0A2T7P7I3"/>
<organism evidence="1 2">
    <name type="scientific">Pomacea canaliculata</name>
    <name type="common">Golden apple snail</name>
    <dbReference type="NCBI Taxonomy" id="400727"/>
    <lineage>
        <taxon>Eukaryota</taxon>
        <taxon>Metazoa</taxon>
        <taxon>Spiralia</taxon>
        <taxon>Lophotrochozoa</taxon>
        <taxon>Mollusca</taxon>
        <taxon>Gastropoda</taxon>
        <taxon>Caenogastropoda</taxon>
        <taxon>Architaenioglossa</taxon>
        <taxon>Ampullarioidea</taxon>
        <taxon>Ampullariidae</taxon>
        <taxon>Pomacea</taxon>
    </lineage>
</organism>
<dbReference type="EMBL" id="PZQS01000005">
    <property type="protein sequence ID" value="PVD29380.1"/>
    <property type="molecule type" value="Genomic_DNA"/>
</dbReference>
<evidence type="ECO:0008006" key="3">
    <source>
        <dbReference type="Google" id="ProtNLM"/>
    </source>
</evidence>
<reference evidence="1 2" key="1">
    <citation type="submission" date="2018-04" db="EMBL/GenBank/DDBJ databases">
        <title>The genome of golden apple snail Pomacea canaliculata provides insight into stress tolerance and invasive adaptation.</title>
        <authorList>
            <person name="Liu C."/>
            <person name="Liu B."/>
            <person name="Ren Y."/>
            <person name="Zhang Y."/>
            <person name="Wang H."/>
            <person name="Li S."/>
            <person name="Jiang F."/>
            <person name="Yin L."/>
            <person name="Zhang G."/>
            <person name="Qian W."/>
            <person name="Fan W."/>
        </authorList>
    </citation>
    <scope>NUCLEOTIDE SEQUENCE [LARGE SCALE GENOMIC DNA]</scope>
    <source>
        <strain evidence="1">SZHN2017</strain>
        <tissue evidence="1">Muscle</tissue>
    </source>
</reference>
<keyword evidence="2" id="KW-1185">Reference proteome</keyword>
<accession>A0A2T7P7I3</accession>